<dbReference type="Proteomes" id="UP001056384">
    <property type="component" value="Chromosome 7"/>
</dbReference>
<accession>A0A9Q9ELU5</accession>
<evidence type="ECO:0000256" key="1">
    <source>
        <dbReference type="ARBA" id="ARBA00023242"/>
    </source>
</evidence>
<sequence length="483" mass="53121">MSTQRFSIPTEGASDSDRATFIVRLKIDIVNVLAKLRTAEQCERNTSYISPLTSALRWMKQDSIDESAGEFKRINKVVFEEANVAKLLIKVAGIDFGLWVVVEPRVVEQDDVALLIPDVCEKFGTVYSVPELIDAADRYPTQTNAIVPGDKTLEDQESDDEDDGSAITTEELWVPSATHPRWGDQGIYRGVVKVKTKKSSKSTSENVARPGYSSATESSRFGDDHLPASVRVGTWLPTRMSIKVHGLHGHLKQCVYGDTKKGVFAIVLTGATMKKTVLKTTAALSNSLKMSPSTPSKLVGQLAITTPVSDISTPRSAGSLGSGKKRTSDAANLCPDEQSSKSTKRKTGETVADEVVDRRVSPEDFKLMSSSAKSLQKSFENGKEVRIIRGGPKREASDRMFFPISFSTGFRYDGLYRVERRQEELAGAKKYWTFSLTRVPGQTPLTDLQAKSPSAKDLDDDSQCKSEWRHAVARKDWTLPGSA</sequence>
<protein>
    <submittedName>
        <fullName evidence="4">PUA-like superfamily, SRA-YDG superfamily protein</fullName>
    </submittedName>
</protein>
<feature type="region of interest" description="Disordered" evidence="2">
    <location>
        <begin position="310"/>
        <end position="353"/>
    </location>
</feature>
<feature type="compositionally biased region" description="Acidic residues" evidence="2">
    <location>
        <begin position="155"/>
        <end position="164"/>
    </location>
</feature>
<dbReference type="SUPFAM" id="SSF88697">
    <property type="entry name" value="PUA domain-like"/>
    <property type="match status" value="1"/>
</dbReference>
<dbReference type="InterPro" id="IPR036987">
    <property type="entry name" value="SRA-YDG_sf"/>
</dbReference>
<keyword evidence="5" id="KW-1185">Reference proteome</keyword>
<dbReference type="InterPro" id="IPR015947">
    <property type="entry name" value="PUA-like_sf"/>
</dbReference>
<dbReference type="EMBL" id="CP099424">
    <property type="protein sequence ID" value="USW55410.1"/>
    <property type="molecule type" value="Genomic_DNA"/>
</dbReference>
<dbReference type="AlphaFoldDB" id="A0A9Q9ELU5"/>
<reference evidence="4" key="1">
    <citation type="submission" date="2022-06" db="EMBL/GenBank/DDBJ databases">
        <title>Complete genome sequences of two strains of the flax pathogen Septoria linicola.</title>
        <authorList>
            <person name="Lapalu N."/>
            <person name="Simon A."/>
            <person name="Demenou B."/>
            <person name="Paumier D."/>
            <person name="Guillot M.-P."/>
            <person name="Gout L."/>
            <person name="Valade R."/>
        </authorList>
    </citation>
    <scope>NUCLEOTIDE SEQUENCE</scope>
    <source>
        <strain evidence="4">SE15195</strain>
    </source>
</reference>
<evidence type="ECO:0000256" key="2">
    <source>
        <dbReference type="SAM" id="MobiDB-lite"/>
    </source>
</evidence>
<feature type="compositionally biased region" description="Polar residues" evidence="2">
    <location>
        <begin position="443"/>
        <end position="452"/>
    </location>
</feature>
<dbReference type="Pfam" id="PF02182">
    <property type="entry name" value="SAD_SRA"/>
    <property type="match status" value="1"/>
</dbReference>
<proteinExistence type="predicted"/>
<feature type="region of interest" description="Disordered" evidence="2">
    <location>
        <begin position="145"/>
        <end position="166"/>
    </location>
</feature>
<feature type="region of interest" description="Disordered" evidence="2">
    <location>
        <begin position="199"/>
        <end position="220"/>
    </location>
</feature>
<evidence type="ECO:0000259" key="3">
    <source>
        <dbReference type="Pfam" id="PF02182"/>
    </source>
</evidence>
<dbReference type="InterPro" id="IPR003105">
    <property type="entry name" value="SRA_YDG"/>
</dbReference>
<evidence type="ECO:0000313" key="4">
    <source>
        <dbReference type="EMBL" id="USW55410.1"/>
    </source>
</evidence>
<feature type="domain" description="YDG" evidence="3">
    <location>
        <begin position="360"/>
        <end position="442"/>
    </location>
</feature>
<keyword evidence="1" id="KW-0539">Nucleus</keyword>
<dbReference type="Gene3D" id="2.30.280.10">
    <property type="entry name" value="SRA-YDG"/>
    <property type="match status" value="1"/>
</dbReference>
<gene>
    <name evidence="4" type="ORF">Slin15195_G087290</name>
</gene>
<feature type="region of interest" description="Disordered" evidence="2">
    <location>
        <begin position="443"/>
        <end position="463"/>
    </location>
</feature>
<organism evidence="4 5">
    <name type="scientific">Septoria linicola</name>
    <dbReference type="NCBI Taxonomy" id="215465"/>
    <lineage>
        <taxon>Eukaryota</taxon>
        <taxon>Fungi</taxon>
        <taxon>Dikarya</taxon>
        <taxon>Ascomycota</taxon>
        <taxon>Pezizomycotina</taxon>
        <taxon>Dothideomycetes</taxon>
        <taxon>Dothideomycetidae</taxon>
        <taxon>Mycosphaerellales</taxon>
        <taxon>Mycosphaerellaceae</taxon>
        <taxon>Septoria</taxon>
    </lineage>
</organism>
<name>A0A9Q9ELU5_9PEZI</name>
<evidence type="ECO:0000313" key="5">
    <source>
        <dbReference type="Proteomes" id="UP001056384"/>
    </source>
</evidence>
<feature type="compositionally biased region" description="Basic and acidic residues" evidence="2">
    <location>
        <begin position="454"/>
        <end position="463"/>
    </location>
</feature>